<feature type="compositionally biased region" description="Polar residues" evidence="1">
    <location>
        <begin position="19"/>
        <end position="33"/>
    </location>
</feature>
<accession>A0A271J669</accession>
<evidence type="ECO:0000313" key="3">
    <source>
        <dbReference type="Proteomes" id="UP000216339"/>
    </source>
</evidence>
<dbReference type="AlphaFoldDB" id="A0A271J669"/>
<dbReference type="NCBIfam" id="TIGR03562">
    <property type="entry name" value="osmo_induc_OsmC"/>
    <property type="match status" value="1"/>
</dbReference>
<comment type="caution">
    <text evidence="2">The sequence shown here is derived from an EMBL/GenBank/DDBJ whole genome shotgun (WGS) entry which is preliminary data.</text>
</comment>
<keyword evidence="3" id="KW-1185">Reference proteome</keyword>
<proteinExistence type="predicted"/>
<dbReference type="GO" id="GO:0006979">
    <property type="term" value="P:response to oxidative stress"/>
    <property type="evidence" value="ECO:0007669"/>
    <property type="project" value="InterPro"/>
</dbReference>
<dbReference type="RefSeq" id="WP_095512421.1">
    <property type="nucleotide sequence ID" value="NZ_MQWD01000001.1"/>
</dbReference>
<dbReference type="SUPFAM" id="SSF82784">
    <property type="entry name" value="OsmC-like"/>
    <property type="match status" value="1"/>
</dbReference>
<dbReference type="InterPro" id="IPR019904">
    <property type="entry name" value="Peroxiredoxin_OsmC"/>
</dbReference>
<dbReference type="InterPro" id="IPR015946">
    <property type="entry name" value="KH_dom-like_a/b"/>
</dbReference>
<organism evidence="2 3">
    <name type="scientific">Rubrivirga marina</name>
    <dbReference type="NCBI Taxonomy" id="1196024"/>
    <lineage>
        <taxon>Bacteria</taxon>
        <taxon>Pseudomonadati</taxon>
        <taxon>Rhodothermota</taxon>
        <taxon>Rhodothermia</taxon>
        <taxon>Rhodothermales</taxon>
        <taxon>Rubricoccaceae</taxon>
        <taxon>Rubrivirga</taxon>
    </lineage>
</organism>
<evidence type="ECO:0000256" key="1">
    <source>
        <dbReference type="SAM" id="MobiDB-lite"/>
    </source>
</evidence>
<dbReference type="Proteomes" id="UP000216339">
    <property type="component" value="Unassembled WGS sequence"/>
</dbReference>
<name>A0A271J669_9BACT</name>
<evidence type="ECO:0000313" key="2">
    <source>
        <dbReference type="EMBL" id="PAP78808.1"/>
    </source>
</evidence>
<dbReference type="Pfam" id="PF02566">
    <property type="entry name" value="OsmC"/>
    <property type="match status" value="1"/>
</dbReference>
<dbReference type="EMBL" id="MQWD01000001">
    <property type="protein sequence ID" value="PAP78808.1"/>
    <property type="molecule type" value="Genomic_DNA"/>
</dbReference>
<reference evidence="2 3" key="1">
    <citation type="submission" date="2016-11" db="EMBL/GenBank/DDBJ databases">
        <title>Study of marine rhodopsin-containing bacteria.</title>
        <authorList>
            <person name="Yoshizawa S."/>
            <person name="Kumagai Y."/>
            <person name="Kogure K."/>
        </authorList>
    </citation>
    <scope>NUCLEOTIDE SEQUENCE [LARGE SCALE GENOMIC DNA]</scope>
    <source>
        <strain evidence="2 3">SAORIC-28</strain>
    </source>
</reference>
<dbReference type="PANTHER" id="PTHR42830">
    <property type="entry name" value="OSMOTICALLY INDUCIBLE FAMILY PROTEIN"/>
    <property type="match status" value="1"/>
</dbReference>
<sequence length="146" mass="15468">MTRTATAHWSGALSDGSGAISTETGTLSETPYSFETRFGDEGGKSGTNPEELLGAAHAGCFTMQLSHNLAEAGHPPERAETRAEVHLKRVEGGFEIPSIHLVLTADVPGISEDEFMRIANDAKENCPLSKVLRAADITLDATLESS</sequence>
<dbReference type="Gene3D" id="3.30.300.20">
    <property type="match status" value="1"/>
</dbReference>
<dbReference type="OrthoDB" id="9807532at2"/>
<feature type="region of interest" description="Disordered" evidence="1">
    <location>
        <begin position="1"/>
        <end position="51"/>
    </location>
</feature>
<dbReference type="GO" id="GO:0004601">
    <property type="term" value="F:peroxidase activity"/>
    <property type="evidence" value="ECO:0007669"/>
    <property type="project" value="InterPro"/>
</dbReference>
<protein>
    <submittedName>
        <fullName evidence="2">OsmC family peroxiredoxin</fullName>
    </submittedName>
</protein>
<gene>
    <name evidence="2" type="ORF">BSZ37_15965</name>
</gene>
<dbReference type="InterPro" id="IPR052707">
    <property type="entry name" value="OsmC_Ohr_Peroxiredoxin"/>
</dbReference>
<dbReference type="InterPro" id="IPR036102">
    <property type="entry name" value="OsmC/Ohrsf"/>
</dbReference>
<dbReference type="PANTHER" id="PTHR42830:SF1">
    <property type="entry name" value="OSMOTICALLY INDUCIBLE FAMILY PROTEIN"/>
    <property type="match status" value="1"/>
</dbReference>
<dbReference type="InterPro" id="IPR003718">
    <property type="entry name" value="OsmC/Ohr_fam"/>
</dbReference>